<keyword evidence="2" id="KW-1185">Reference proteome</keyword>
<name>A0ABW6HE77_9ACTN</name>
<accession>A0ABW6HE77</accession>
<evidence type="ECO:0000313" key="1">
    <source>
        <dbReference type="EMBL" id="MFE1754950.1"/>
    </source>
</evidence>
<gene>
    <name evidence="1" type="ORF">ACFW88_31155</name>
</gene>
<organism evidence="1 2">
    <name type="scientific">Streptomyces anandii</name>
    <dbReference type="NCBI Taxonomy" id="285454"/>
    <lineage>
        <taxon>Bacteria</taxon>
        <taxon>Bacillati</taxon>
        <taxon>Actinomycetota</taxon>
        <taxon>Actinomycetes</taxon>
        <taxon>Kitasatosporales</taxon>
        <taxon>Streptomycetaceae</taxon>
        <taxon>Streptomyces</taxon>
    </lineage>
</organism>
<proteinExistence type="predicted"/>
<sequence>MPARIRGVLARPTARHLAGVRFCDSCTQVCDAACRADAERRGKHLTLAAHAPLR</sequence>
<reference evidence="1 2" key="1">
    <citation type="submission" date="2024-09" db="EMBL/GenBank/DDBJ databases">
        <title>The Natural Products Discovery Center: Release of the First 8490 Sequenced Strains for Exploring Actinobacteria Biosynthetic Diversity.</title>
        <authorList>
            <person name="Kalkreuter E."/>
            <person name="Kautsar S.A."/>
            <person name="Yang D."/>
            <person name="Bader C.D."/>
            <person name="Teijaro C.N."/>
            <person name="Fluegel L."/>
            <person name="Davis C.M."/>
            <person name="Simpson J.R."/>
            <person name="Lauterbach L."/>
            <person name="Steele A.D."/>
            <person name="Gui C."/>
            <person name="Meng S."/>
            <person name="Li G."/>
            <person name="Viehrig K."/>
            <person name="Ye F."/>
            <person name="Su P."/>
            <person name="Kiefer A.F."/>
            <person name="Nichols A."/>
            <person name="Cepeda A.J."/>
            <person name="Yan W."/>
            <person name="Fan B."/>
            <person name="Jiang Y."/>
            <person name="Adhikari A."/>
            <person name="Zheng C.-J."/>
            <person name="Schuster L."/>
            <person name="Cowan T.M."/>
            <person name="Smanski M.J."/>
            <person name="Chevrette M.G."/>
            <person name="De Carvalho L.P.S."/>
            <person name="Shen B."/>
        </authorList>
    </citation>
    <scope>NUCLEOTIDE SEQUENCE [LARGE SCALE GENOMIC DNA]</scope>
    <source>
        <strain evidence="1 2">NPDC059500</strain>
    </source>
</reference>
<evidence type="ECO:0008006" key="3">
    <source>
        <dbReference type="Google" id="ProtNLM"/>
    </source>
</evidence>
<dbReference type="EMBL" id="JBHYTS010000072">
    <property type="protein sequence ID" value="MFE1754950.1"/>
    <property type="molecule type" value="Genomic_DNA"/>
</dbReference>
<dbReference type="Proteomes" id="UP001599756">
    <property type="component" value="Unassembled WGS sequence"/>
</dbReference>
<evidence type="ECO:0000313" key="2">
    <source>
        <dbReference type="Proteomes" id="UP001599756"/>
    </source>
</evidence>
<protein>
    <recommendedName>
        <fullName evidence="3">4Fe-4S ferredoxin-type domain-containing protein</fullName>
    </recommendedName>
</protein>
<dbReference type="RefSeq" id="WP_381825706.1">
    <property type="nucleotide sequence ID" value="NZ_JBHYTS010000072.1"/>
</dbReference>
<comment type="caution">
    <text evidence="1">The sequence shown here is derived from an EMBL/GenBank/DDBJ whole genome shotgun (WGS) entry which is preliminary data.</text>
</comment>